<dbReference type="PANTHER" id="PTHR28434:SF1">
    <property type="entry name" value="PROTEIN C3ORF33"/>
    <property type="match status" value="1"/>
</dbReference>
<dbReference type="PANTHER" id="PTHR28434">
    <property type="entry name" value="PROTEIN C3ORF33"/>
    <property type="match status" value="1"/>
</dbReference>
<reference evidence="3" key="1">
    <citation type="submission" date="2025-08" db="UniProtKB">
        <authorList>
            <consortium name="RefSeq"/>
        </authorList>
    </citation>
    <scope>IDENTIFICATION</scope>
    <source>
        <tissue evidence="3">Whole organism</tissue>
    </source>
</reference>
<dbReference type="RefSeq" id="XP_047739062.1">
    <property type="nucleotide sequence ID" value="XM_047883106.1"/>
</dbReference>
<keyword evidence="2" id="KW-1185">Reference proteome</keyword>
<dbReference type="InterPro" id="IPR042421">
    <property type="entry name" value="C3orf33-like"/>
</dbReference>
<feature type="region of interest" description="Disordered" evidence="1">
    <location>
        <begin position="184"/>
        <end position="216"/>
    </location>
</feature>
<name>A0A979FRL3_HYAAZ</name>
<sequence>MTPTDERDARTQGLRQRLHQHFTNVTHFIDDNLRIIQGATYVVAAAGLLRVLLSVRAFTRFNRLDDVPVEFIHKNVRLRGVVRWVGTQPPTSLSIAAASQPVKRVEKIPSVTADLTGIAGSTVEGHTAEDAGDIVSTASGPEPNSSGVLQEAKTGGLVHLRTSLDGSGAASVAPRFTADAIAADADASSPTGSERLSCQPQPGGHDATAHARGGGLADGGRQEELYPLYLLVQHLPVIRVPLQLPSHLLPVSLAAVEVTAAAAADCGARLLHQRVWFTPYYVQAAPRVMVCSITLTTFGFSNIRTINEDIVRRGTGIISLVPDAASIEQLARHTPSLMERWQRTAAARFRAPLAGAALVRVDDKSGREMSMLSPAYYKLYDKIKKAEIDARKRRLGVWKDHEGDTEGWFVVRLWHRFRAYTRDSKS</sequence>
<dbReference type="KEGG" id="hazt:125178710"/>
<dbReference type="OrthoDB" id="6220511at2759"/>
<dbReference type="GO" id="GO:0005615">
    <property type="term" value="C:extracellular space"/>
    <property type="evidence" value="ECO:0007669"/>
    <property type="project" value="TreeGrafter"/>
</dbReference>
<organism evidence="2 3">
    <name type="scientific">Hyalella azteca</name>
    <name type="common">Amphipod</name>
    <dbReference type="NCBI Taxonomy" id="294128"/>
    <lineage>
        <taxon>Eukaryota</taxon>
        <taxon>Metazoa</taxon>
        <taxon>Ecdysozoa</taxon>
        <taxon>Arthropoda</taxon>
        <taxon>Crustacea</taxon>
        <taxon>Multicrustacea</taxon>
        <taxon>Malacostraca</taxon>
        <taxon>Eumalacostraca</taxon>
        <taxon>Peracarida</taxon>
        <taxon>Amphipoda</taxon>
        <taxon>Senticaudata</taxon>
        <taxon>Talitrida</taxon>
        <taxon>Talitroidea</taxon>
        <taxon>Hyalellidae</taxon>
        <taxon>Hyalella</taxon>
    </lineage>
</organism>
<dbReference type="AlphaFoldDB" id="A0A979FRL3"/>
<evidence type="ECO:0000313" key="3">
    <source>
        <dbReference type="RefSeq" id="XP_047739062.1"/>
    </source>
</evidence>
<dbReference type="GeneID" id="125178710"/>
<proteinExistence type="predicted"/>
<evidence type="ECO:0000256" key="1">
    <source>
        <dbReference type="SAM" id="MobiDB-lite"/>
    </source>
</evidence>
<accession>A0A979FRL3</accession>
<gene>
    <name evidence="3" type="primary">LOC125178710</name>
</gene>
<feature type="compositionally biased region" description="Polar residues" evidence="1">
    <location>
        <begin position="188"/>
        <end position="200"/>
    </location>
</feature>
<dbReference type="Proteomes" id="UP000694843">
    <property type="component" value="Unplaced"/>
</dbReference>
<protein>
    <submittedName>
        <fullName evidence="3">Uncharacterized protein LOC125178710 isoform X1</fullName>
    </submittedName>
</protein>
<evidence type="ECO:0000313" key="2">
    <source>
        <dbReference type="Proteomes" id="UP000694843"/>
    </source>
</evidence>